<evidence type="ECO:0008006" key="3">
    <source>
        <dbReference type="Google" id="ProtNLM"/>
    </source>
</evidence>
<evidence type="ECO:0000313" key="2">
    <source>
        <dbReference type="Proteomes" id="UP001269081"/>
    </source>
</evidence>
<dbReference type="EMBL" id="JAVDWQ010000002">
    <property type="protein sequence ID" value="MDR7208905.1"/>
    <property type="molecule type" value="Genomic_DNA"/>
</dbReference>
<organism evidence="1 2">
    <name type="scientific">Flavobacterium piscis</name>
    <dbReference type="NCBI Taxonomy" id="1114874"/>
    <lineage>
        <taxon>Bacteria</taxon>
        <taxon>Pseudomonadati</taxon>
        <taxon>Bacteroidota</taxon>
        <taxon>Flavobacteriia</taxon>
        <taxon>Flavobacteriales</taxon>
        <taxon>Flavobacteriaceae</taxon>
        <taxon>Flavobacterium</taxon>
    </lineage>
</organism>
<proteinExistence type="predicted"/>
<protein>
    <recommendedName>
        <fullName evidence="3">Lipoprotein</fullName>
    </recommendedName>
</protein>
<reference evidence="1 2" key="1">
    <citation type="submission" date="2023-07" db="EMBL/GenBank/DDBJ databases">
        <title>Sorghum-associated microbial communities from plants grown in Nebraska, USA.</title>
        <authorList>
            <person name="Schachtman D."/>
        </authorList>
    </citation>
    <scope>NUCLEOTIDE SEQUENCE [LARGE SCALE GENOMIC DNA]</scope>
    <source>
        <strain evidence="1 2">4129</strain>
    </source>
</reference>
<comment type="caution">
    <text evidence="1">The sequence shown here is derived from an EMBL/GenBank/DDBJ whole genome shotgun (WGS) entry which is preliminary data.</text>
</comment>
<sequence length="129" mass="14593">MLNSIRQNKQLRFFCVFMAVYLLNCSVDTNDFNSNFTAENSSINYQESIIELVVEKVLGYQNAIPEIDDCDSDNHTILKKTVTLDFFTLPFFAIRIGEAECELGTKNTCLSNSAPLKTYLEIHSPPPEA</sequence>
<name>A0ABU1Y3V3_9FLAO</name>
<dbReference type="RefSeq" id="WP_310278484.1">
    <property type="nucleotide sequence ID" value="NZ_JAVDWQ010000002.1"/>
</dbReference>
<evidence type="ECO:0000313" key="1">
    <source>
        <dbReference type="EMBL" id="MDR7208905.1"/>
    </source>
</evidence>
<gene>
    <name evidence="1" type="ORF">J2W48_000835</name>
</gene>
<accession>A0ABU1Y3V3</accession>
<keyword evidence="2" id="KW-1185">Reference proteome</keyword>
<dbReference type="Proteomes" id="UP001269081">
    <property type="component" value="Unassembled WGS sequence"/>
</dbReference>